<gene>
    <name evidence="2" type="ORF">IM811_006417</name>
</gene>
<proteinExistence type="predicted"/>
<dbReference type="EMBL" id="JADCTT010000017">
    <property type="protein sequence ID" value="KAF9743326.1"/>
    <property type="molecule type" value="Genomic_DNA"/>
</dbReference>
<evidence type="ECO:0000313" key="3">
    <source>
        <dbReference type="Proteomes" id="UP000616885"/>
    </source>
</evidence>
<sequence length="683" mass="77695">MYGDKAHYGGAQSLQELGCLEVDQAALDRFIFGPPHSFLTSAQYTATPKQLDFDVLFAHESQQDVTNHEIPSGINNVTDGVGNPSNDFHPGQKGELEASIQHVTLNSDDPIKYTALSYCWGDPSTRVDVPCDGKVLSITTSLHEALCEIVEVSPHKTLWIDQICIDQEDLFDKSRQVSKMNVIYDKAETVLVWLGPETGSASKAVDFVKKVGEIALPTATDMFRWDHYADDEEHEATKLERVEKYTVEKSNELGVSFDDFESWDAFSEFFDKPWYQRMWTVQEIIQARKALVVYGSYTLQWELVSAAAKWFVYKAEAMHSRHSRGVNGMWLVNQMKMRPTCKWGLRDLLENLRSRLSSDPRDKVYSVVGISELDGGFGDDKQIAIDYSLSIKDVFTSAADIIFRTDFSDGVDLIWSARQPSSEPGWPSWVPDWRQRTGQGCEWEIGKPFKINSHRNGRYKYIPTSDPYALAVQGKIIGKVTYRSQYCHFGELFQSSGLREVYHDCMQQRLDTYPTGEDIKEAFGLTILGGVLSKGLKEKEISMERYVETYMDFFDVTQMSQATPDDRAVRDQALEKFYKLGYSAEWLLAILDAYCERRFFLTDTSYMGLANHKVIEGDVIVILFGFRWPCVLRPKADNNGKDFEFIGEAYVHGMMDGEGVQDLPKDESMEGDGYYVGDQFLLK</sequence>
<feature type="domain" description="Heterokaryon incompatibility" evidence="1">
    <location>
        <begin position="113"/>
        <end position="283"/>
    </location>
</feature>
<dbReference type="InterPro" id="IPR010730">
    <property type="entry name" value="HET"/>
</dbReference>
<organism evidence="2 3">
    <name type="scientific">Bionectria ochroleuca</name>
    <name type="common">Gliocladium roseum</name>
    <dbReference type="NCBI Taxonomy" id="29856"/>
    <lineage>
        <taxon>Eukaryota</taxon>
        <taxon>Fungi</taxon>
        <taxon>Dikarya</taxon>
        <taxon>Ascomycota</taxon>
        <taxon>Pezizomycotina</taxon>
        <taxon>Sordariomycetes</taxon>
        <taxon>Hypocreomycetidae</taxon>
        <taxon>Hypocreales</taxon>
        <taxon>Bionectriaceae</taxon>
        <taxon>Clonostachys</taxon>
    </lineage>
</organism>
<dbReference type="Pfam" id="PF06985">
    <property type="entry name" value="HET"/>
    <property type="match status" value="1"/>
</dbReference>
<reference evidence="2" key="1">
    <citation type="submission" date="2020-10" db="EMBL/GenBank/DDBJ databases">
        <title>High-Quality Genome Resource of Clonostachys rosea strain S41 by Oxford Nanopore Long-Read Sequencing.</title>
        <authorList>
            <person name="Wang H."/>
        </authorList>
    </citation>
    <scope>NUCLEOTIDE SEQUENCE</scope>
    <source>
        <strain evidence="2">S41</strain>
    </source>
</reference>
<dbReference type="PANTHER" id="PTHR24148:SF64">
    <property type="entry name" value="HETEROKARYON INCOMPATIBILITY DOMAIN-CONTAINING PROTEIN"/>
    <property type="match status" value="1"/>
</dbReference>
<dbReference type="InterPro" id="IPR052895">
    <property type="entry name" value="HetReg/Transcr_Mod"/>
</dbReference>
<evidence type="ECO:0000313" key="2">
    <source>
        <dbReference type="EMBL" id="KAF9743326.1"/>
    </source>
</evidence>
<dbReference type="AlphaFoldDB" id="A0A8H7K501"/>
<accession>A0A8H7K501</accession>
<comment type="caution">
    <text evidence="2">The sequence shown here is derived from an EMBL/GenBank/DDBJ whole genome shotgun (WGS) entry which is preliminary data.</text>
</comment>
<dbReference type="Proteomes" id="UP000616885">
    <property type="component" value="Unassembled WGS sequence"/>
</dbReference>
<evidence type="ECO:0000259" key="1">
    <source>
        <dbReference type="Pfam" id="PF06985"/>
    </source>
</evidence>
<dbReference type="Pfam" id="PF26639">
    <property type="entry name" value="Het-6_barrel"/>
    <property type="match status" value="1"/>
</dbReference>
<dbReference type="PANTHER" id="PTHR24148">
    <property type="entry name" value="ANKYRIN REPEAT DOMAIN-CONTAINING PROTEIN 39 HOMOLOG-RELATED"/>
    <property type="match status" value="1"/>
</dbReference>
<name>A0A8H7K501_BIOOC</name>
<protein>
    <recommendedName>
        <fullName evidence="1">Heterokaryon incompatibility domain-containing protein</fullName>
    </recommendedName>
</protein>